<dbReference type="PROSITE" id="PS50097">
    <property type="entry name" value="BTB"/>
    <property type="match status" value="1"/>
</dbReference>
<dbReference type="Gene3D" id="2.60.210.10">
    <property type="entry name" value="Apoptosis, Tumor Necrosis Factor Receptor Associated Protein 2, Chain A"/>
    <property type="match status" value="1"/>
</dbReference>
<dbReference type="SMART" id="SM00225">
    <property type="entry name" value="BTB"/>
    <property type="match status" value="2"/>
</dbReference>
<comment type="similarity">
    <text evidence="2">Belongs to the Tdpoz family.</text>
</comment>
<dbReference type="Pfam" id="PF24570">
    <property type="entry name" value="BACK_BPM_SPOP"/>
    <property type="match status" value="1"/>
</dbReference>
<dbReference type="SUPFAM" id="SSF54695">
    <property type="entry name" value="POZ domain"/>
    <property type="match status" value="2"/>
</dbReference>
<gene>
    <name evidence="5" type="ORF">TRITD_3Bv1G025270</name>
</gene>
<dbReference type="Gramene" id="TRITD3Bv1G025270.1">
    <property type="protein sequence ID" value="TRITD3Bv1G025270.1"/>
    <property type="gene ID" value="TRITD3Bv1G025270"/>
</dbReference>
<feature type="domain" description="BTB" evidence="3">
    <location>
        <begin position="81"/>
        <end position="145"/>
    </location>
</feature>
<dbReference type="SUPFAM" id="SSF49599">
    <property type="entry name" value="TRAF domain-like"/>
    <property type="match status" value="1"/>
</dbReference>
<dbReference type="GO" id="GO:0016567">
    <property type="term" value="P:protein ubiquitination"/>
    <property type="evidence" value="ECO:0007669"/>
    <property type="project" value="InterPro"/>
</dbReference>
<name>A0A9R1Q874_TRITD</name>
<evidence type="ECO:0000259" key="4">
    <source>
        <dbReference type="PROSITE" id="PS50144"/>
    </source>
</evidence>
<sequence length="596" mass="66094">MATCRRWELPLPDTLRGLHRLDVYCKVRVLWEDTDIPKNADQISTVSPPTISRDLGKLVMIQGEGEPQTKLELSRRHCMLPDVTFIIEQTEIHAHKIALSMRSPVFAAQFRWHTTESTARVHDISASTFRAMLHFIYTDQLELKSADGGRVAMALDLLVAADRYDIGSLRLMCENILSESMCVVSVMSTLMEVHGRHSCRAVEALCIEYMASDPAVYAAVKATEDYKELKESCYSSVLEVVEKVAAVNMAHNMCSNAPSSSSSRPQMNAATYYSLEVVEGTHEFKIPGFLFVQRRHGVGKEISSEAFQVGGYSWKIKVYPSSSSEKAQGHISVYAELLTDLGTEGVNVTLGFKLDGHSGQSRHLIKWSEKTFTTKSDRGYAKFVTVEAAKSWHLARDASLTVCCDVAITKKVYTSTTSTSTVGTGAPMPLSNITSHLKQLLVSEHMSDVRFLVENIELRVVIAARLPTLCEMMMMGMKDGDGIPVDGVTVAVFKAVLHFIYTDELPPIQDLTHDGAAQDEVMIAEDMLSNKACWFGLGRMKAMCENLLAGLIDLEEDALSTLEPVSDLQCSNLRDYCNQFIASMSNYIIVDSSQIY</sequence>
<dbReference type="Gene3D" id="3.30.710.10">
    <property type="entry name" value="Potassium Channel Kv1.1, Chain A"/>
    <property type="match status" value="2"/>
</dbReference>
<dbReference type="PROSITE" id="PS50144">
    <property type="entry name" value="MATH"/>
    <property type="match status" value="1"/>
</dbReference>
<dbReference type="InterPro" id="IPR011333">
    <property type="entry name" value="SKP1/BTB/POZ_sf"/>
</dbReference>
<dbReference type="CDD" id="cd00121">
    <property type="entry name" value="MATH"/>
    <property type="match status" value="1"/>
</dbReference>
<dbReference type="PANTHER" id="PTHR26379">
    <property type="entry name" value="BTB/POZ AND MATH DOMAIN-CONTAINING PROTEIN 1"/>
    <property type="match status" value="1"/>
</dbReference>
<evidence type="ECO:0008006" key="7">
    <source>
        <dbReference type="Google" id="ProtNLM"/>
    </source>
</evidence>
<dbReference type="Gene3D" id="1.25.40.420">
    <property type="match status" value="1"/>
</dbReference>
<evidence type="ECO:0000313" key="5">
    <source>
        <dbReference type="EMBL" id="VAH72546.1"/>
    </source>
</evidence>
<protein>
    <recommendedName>
        <fullName evidence="7">BTB-domain containing protein</fullName>
    </recommendedName>
</protein>
<dbReference type="AlphaFoldDB" id="A0A9R1Q874"/>
<dbReference type="Proteomes" id="UP000324705">
    <property type="component" value="Chromosome 3B"/>
</dbReference>
<organism evidence="5 6">
    <name type="scientific">Triticum turgidum subsp. durum</name>
    <name type="common">Durum wheat</name>
    <name type="synonym">Triticum durum</name>
    <dbReference type="NCBI Taxonomy" id="4567"/>
    <lineage>
        <taxon>Eukaryota</taxon>
        <taxon>Viridiplantae</taxon>
        <taxon>Streptophyta</taxon>
        <taxon>Embryophyta</taxon>
        <taxon>Tracheophyta</taxon>
        <taxon>Spermatophyta</taxon>
        <taxon>Magnoliopsida</taxon>
        <taxon>Liliopsida</taxon>
        <taxon>Poales</taxon>
        <taxon>Poaceae</taxon>
        <taxon>BOP clade</taxon>
        <taxon>Pooideae</taxon>
        <taxon>Triticodae</taxon>
        <taxon>Triticeae</taxon>
        <taxon>Triticinae</taxon>
        <taxon>Triticum</taxon>
    </lineage>
</organism>
<keyword evidence="6" id="KW-1185">Reference proteome</keyword>
<evidence type="ECO:0000256" key="1">
    <source>
        <dbReference type="ARBA" id="ARBA00004906"/>
    </source>
</evidence>
<dbReference type="EMBL" id="LT934116">
    <property type="protein sequence ID" value="VAH72546.1"/>
    <property type="molecule type" value="Genomic_DNA"/>
</dbReference>
<dbReference type="InterPro" id="IPR008974">
    <property type="entry name" value="TRAF-like"/>
</dbReference>
<dbReference type="InterPro" id="IPR056423">
    <property type="entry name" value="BACK_BPM_SPOP"/>
</dbReference>
<evidence type="ECO:0000256" key="2">
    <source>
        <dbReference type="ARBA" id="ARBA00010846"/>
    </source>
</evidence>
<dbReference type="InterPro" id="IPR000210">
    <property type="entry name" value="BTB/POZ_dom"/>
</dbReference>
<comment type="pathway">
    <text evidence="1">Protein modification; protein ubiquitination.</text>
</comment>
<feature type="domain" description="MATH" evidence="4">
    <location>
        <begin position="279"/>
        <end position="406"/>
    </location>
</feature>
<evidence type="ECO:0000313" key="6">
    <source>
        <dbReference type="Proteomes" id="UP000324705"/>
    </source>
</evidence>
<dbReference type="Pfam" id="PF22486">
    <property type="entry name" value="MATH_2"/>
    <property type="match status" value="1"/>
</dbReference>
<evidence type="ECO:0000259" key="3">
    <source>
        <dbReference type="PROSITE" id="PS50097"/>
    </source>
</evidence>
<dbReference type="InterPro" id="IPR002083">
    <property type="entry name" value="MATH/TRAF_dom"/>
</dbReference>
<reference evidence="5 6" key="1">
    <citation type="submission" date="2017-09" db="EMBL/GenBank/DDBJ databases">
        <authorList>
            <consortium name="International Durum Wheat Genome Sequencing Consortium (IDWGSC)"/>
            <person name="Milanesi L."/>
        </authorList>
    </citation>
    <scope>NUCLEOTIDE SEQUENCE [LARGE SCALE GENOMIC DNA]</scope>
    <source>
        <strain evidence="6">cv. Svevo</strain>
    </source>
</reference>
<proteinExistence type="inferred from homology"/>
<dbReference type="OMA" id="THEFKIP"/>
<dbReference type="Pfam" id="PF00651">
    <property type="entry name" value="BTB"/>
    <property type="match status" value="2"/>
</dbReference>
<dbReference type="PANTHER" id="PTHR26379:SF494">
    <property type="entry name" value="BTB DOMAIN-CONTAINING PROTEIN"/>
    <property type="match status" value="1"/>
</dbReference>
<dbReference type="InterPro" id="IPR045005">
    <property type="entry name" value="BPM1-6"/>
</dbReference>
<accession>A0A9R1Q874</accession>